<dbReference type="PRINTS" id="PR00195">
    <property type="entry name" value="DYNAMIN"/>
</dbReference>
<keyword evidence="7" id="KW-1185">Reference proteome</keyword>
<feature type="domain" description="Dynamin-type G" evidence="5">
    <location>
        <begin position="33"/>
        <end position="337"/>
    </location>
</feature>
<dbReference type="InterPro" id="IPR003130">
    <property type="entry name" value="GED"/>
</dbReference>
<dbReference type="Proteomes" id="UP000053257">
    <property type="component" value="Unassembled WGS sequence"/>
</dbReference>
<dbReference type="InterPro" id="IPR001401">
    <property type="entry name" value="Dynamin_GTPase"/>
</dbReference>
<evidence type="ECO:0000256" key="3">
    <source>
        <dbReference type="SAM" id="MobiDB-lite"/>
    </source>
</evidence>
<evidence type="ECO:0000256" key="1">
    <source>
        <dbReference type="ARBA" id="ARBA00022741"/>
    </source>
</evidence>
<dbReference type="GO" id="GO:0000266">
    <property type="term" value="P:mitochondrial fission"/>
    <property type="evidence" value="ECO:0007669"/>
    <property type="project" value="TreeGrafter"/>
</dbReference>
<dbReference type="CDD" id="cd08771">
    <property type="entry name" value="DLP_1"/>
    <property type="match status" value="1"/>
</dbReference>
<dbReference type="Gene3D" id="1.20.120.1240">
    <property type="entry name" value="Dynamin, middle domain"/>
    <property type="match status" value="1"/>
</dbReference>
<dbReference type="Pfam" id="PF01031">
    <property type="entry name" value="Dynamin_M"/>
    <property type="match status" value="1"/>
</dbReference>
<dbReference type="SUPFAM" id="SSF52540">
    <property type="entry name" value="P-loop containing nucleoside triphosphate hydrolases"/>
    <property type="match status" value="1"/>
</dbReference>
<protein>
    <recommendedName>
        <fullName evidence="8">GED domain-containing protein</fullName>
    </recommendedName>
</protein>
<evidence type="ECO:0008006" key="8">
    <source>
        <dbReference type="Google" id="ProtNLM"/>
    </source>
</evidence>
<feature type="domain" description="GED" evidence="4">
    <location>
        <begin position="624"/>
        <end position="720"/>
    </location>
</feature>
<dbReference type="InterPro" id="IPR027417">
    <property type="entry name" value="P-loop_NTPase"/>
</dbReference>
<dbReference type="OrthoDB" id="5061070at2759"/>
<dbReference type="PANTHER" id="PTHR11566:SF21">
    <property type="entry name" value="DYNAMIN RELATED PROTEIN 1, ISOFORM A"/>
    <property type="match status" value="1"/>
</dbReference>
<dbReference type="GO" id="GO:0016020">
    <property type="term" value="C:membrane"/>
    <property type="evidence" value="ECO:0007669"/>
    <property type="project" value="TreeGrafter"/>
</dbReference>
<feature type="compositionally biased region" description="Polar residues" evidence="3">
    <location>
        <begin position="878"/>
        <end position="890"/>
    </location>
</feature>
<dbReference type="GO" id="GO:0005525">
    <property type="term" value="F:GTP binding"/>
    <property type="evidence" value="ECO:0007669"/>
    <property type="project" value="InterPro"/>
</dbReference>
<dbReference type="InterPro" id="IPR020850">
    <property type="entry name" value="GED_dom"/>
</dbReference>
<sequence>MSQTDISSSNFAAWSRQLITLITRLRALGAQADFDLPRIAVIGNQSAGKSSLVEAISGISVPRAHGTCTRCPMECRLQSNSPVWKCQVRLRRETDETGQRVPVTEEQFGEPIYIKSQLEEMIRRAQLAILNPSLPAKFFESFDTKSLSPGQKPPGSEKQLAFSNNVVCLDLYGPDLPDLSFIDLPGIISTVEKGEDKQNITAVRNMVQDHIKGNTLILLTITMRAHLAQIADPSGSRTIGVLTKPDLIQEGEEDTWLNILEGASHPLKHGYFITKHPSPKELDEQITHEEAREREAEFFDTRVPWSNKSELRMRMGTPNLTRELSNLLGGLINDSLPGLRANADDSLSAVQKALATLPPPPSDNPMLELLGMIKSLVSEVDALVRGTEGSERLLQQCRPAHQQLKYDILGTAPNFRPFRTAAVDKQDFTVEVDEDDAVDKSRKRKRTGSAAPIYLEDVRAHIQSSLTRQLPFNVPFSVKVGFIERCFSEWEKFCVQCFDAVHCATTSELGRLARAHFGGARGATLLADVRIHCDDLVKRHREETLKFIRFVLELEDPPFTVNDHYFSACRDKYLAQYKAAGKPPLGDADKTLVQNALSSLALLGITANVNDLAKLHKEDQYEEELIVMAETAAYFRVAYKRVIDNIPRIIDHGFMRAVARDLHGVLVTGLGLSTEKATEQAAFYLAEDMQVRADRKSLQQRKEKLDAVLRELSRFQHTVAPSAKIDLAGSEDTPIQGEEEESTTASSASPPPVVSASSAAPTSPPRPASGSAQQFSPLLGTRPFMARPIPAASEPSTSVLGTPSREQPQPSAASLYTGAFSGFGQAPTKSVFDFRASGNASESNLPFPFTTSGSASPSMSAAKAASRVTGFGLFGQAASSSEGAPTTPASASGGGLFGTGSAATTPTSGGGLFGSVGSAPTAGGTQRTGQVEESKSQKMAKKQLR</sequence>
<feature type="compositionally biased region" description="Low complexity" evidence="3">
    <location>
        <begin position="743"/>
        <end position="761"/>
    </location>
</feature>
<dbReference type="Gene3D" id="3.40.50.300">
    <property type="entry name" value="P-loop containing nucleotide triphosphate hydrolases"/>
    <property type="match status" value="1"/>
</dbReference>
<evidence type="ECO:0000259" key="4">
    <source>
        <dbReference type="PROSITE" id="PS51388"/>
    </source>
</evidence>
<dbReference type="InterPro" id="IPR030381">
    <property type="entry name" value="G_DYNAMIN_dom"/>
</dbReference>
<dbReference type="PROSITE" id="PS51388">
    <property type="entry name" value="GED"/>
    <property type="match status" value="1"/>
</dbReference>
<dbReference type="GO" id="GO:0005874">
    <property type="term" value="C:microtubule"/>
    <property type="evidence" value="ECO:0007669"/>
    <property type="project" value="TreeGrafter"/>
</dbReference>
<dbReference type="InterPro" id="IPR000375">
    <property type="entry name" value="Dynamin_stalk"/>
</dbReference>
<dbReference type="SMART" id="SM00053">
    <property type="entry name" value="DYNc"/>
    <property type="match status" value="1"/>
</dbReference>
<dbReference type="GO" id="GO:0003924">
    <property type="term" value="F:GTPase activity"/>
    <property type="evidence" value="ECO:0007669"/>
    <property type="project" value="InterPro"/>
</dbReference>
<dbReference type="InterPro" id="IPR022812">
    <property type="entry name" value="Dynamin"/>
</dbReference>
<dbReference type="GO" id="GO:0008017">
    <property type="term" value="F:microtubule binding"/>
    <property type="evidence" value="ECO:0007669"/>
    <property type="project" value="TreeGrafter"/>
</dbReference>
<evidence type="ECO:0000313" key="7">
    <source>
        <dbReference type="Proteomes" id="UP000053257"/>
    </source>
</evidence>
<feature type="region of interest" description="Disordered" evidence="3">
    <location>
        <begin position="878"/>
        <end position="945"/>
    </location>
</feature>
<keyword evidence="1" id="KW-0547">Nucleotide-binding</keyword>
<evidence type="ECO:0000313" key="6">
    <source>
        <dbReference type="EMBL" id="KIP02343.1"/>
    </source>
</evidence>
<keyword evidence="2" id="KW-0342">GTP-binding</keyword>
<evidence type="ECO:0000256" key="2">
    <source>
        <dbReference type="ARBA" id="ARBA00023134"/>
    </source>
</evidence>
<dbReference type="PROSITE" id="PS51718">
    <property type="entry name" value="G_DYNAMIN_2"/>
    <property type="match status" value="1"/>
</dbReference>
<dbReference type="GO" id="GO:0016559">
    <property type="term" value="P:peroxisome fission"/>
    <property type="evidence" value="ECO:0007669"/>
    <property type="project" value="TreeGrafter"/>
</dbReference>
<dbReference type="InterPro" id="IPR045063">
    <property type="entry name" value="Dynamin_N"/>
</dbReference>
<dbReference type="Pfam" id="PF02212">
    <property type="entry name" value="GED"/>
    <property type="match status" value="1"/>
</dbReference>
<dbReference type="GO" id="GO:0005739">
    <property type="term" value="C:mitochondrion"/>
    <property type="evidence" value="ECO:0007669"/>
    <property type="project" value="TreeGrafter"/>
</dbReference>
<name>A0A0C3PBK6_PHLG1</name>
<dbReference type="EMBL" id="KN840682">
    <property type="protein sequence ID" value="KIP02343.1"/>
    <property type="molecule type" value="Genomic_DNA"/>
</dbReference>
<proteinExistence type="predicted"/>
<dbReference type="GO" id="GO:0048312">
    <property type="term" value="P:intracellular distribution of mitochondria"/>
    <property type="evidence" value="ECO:0007669"/>
    <property type="project" value="TreeGrafter"/>
</dbReference>
<dbReference type="Pfam" id="PF00350">
    <property type="entry name" value="Dynamin_N"/>
    <property type="match status" value="1"/>
</dbReference>
<dbReference type="STRING" id="745531.A0A0C3PBK6"/>
<feature type="region of interest" description="Disordered" evidence="3">
    <location>
        <begin position="723"/>
        <end position="812"/>
    </location>
</feature>
<dbReference type="PANTHER" id="PTHR11566">
    <property type="entry name" value="DYNAMIN"/>
    <property type="match status" value="1"/>
</dbReference>
<evidence type="ECO:0000259" key="5">
    <source>
        <dbReference type="PROSITE" id="PS51718"/>
    </source>
</evidence>
<accession>A0A0C3PBK6</accession>
<reference evidence="6 7" key="1">
    <citation type="journal article" date="2014" name="PLoS Genet.">
        <title>Analysis of the Phlebiopsis gigantea genome, transcriptome and secretome provides insight into its pioneer colonization strategies of wood.</title>
        <authorList>
            <person name="Hori C."/>
            <person name="Ishida T."/>
            <person name="Igarashi K."/>
            <person name="Samejima M."/>
            <person name="Suzuki H."/>
            <person name="Master E."/>
            <person name="Ferreira P."/>
            <person name="Ruiz-Duenas F.J."/>
            <person name="Held B."/>
            <person name="Canessa P."/>
            <person name="Larrondo L.F."/>
            <person name="Schmoll M."/>
            <person name="Druzhinina I.S."/>
            <person name="Kubicek C.P."/>
            <person name="Gaskell J.A."/>
            <person name="Kersten P."/>
            <person name="St John F."/>
            <person name="Glasner J."/>
            <person name="Sabat G."/>
            <person name="Splinter BonDurant S."/>
            <person name="Syed K."/>
            <person name="Yadav J."/>
            <person name="Mgbeahuruike A.C."/>
            <person name="Kovalchuk A."/>
            <person name="Asiegbu F.O."/>
            <person name="Lackner G."/>
            <person name="Hoffmeister D."/>
            <person name="Rencoret J."/>
            <person name="Gutierrez A."/>
            <person name="Sun H."/>
            <person name="Lindquist E."/>
            <person name="Barry K."/>
            <person name="Riley R."/>
            <person name="Grigoriev I.V."/>
            <person name="Henrissat B."/>
            <person name="Kues U."/>
            <person name="Berka R.M."/>
            <person name="Martinez A.T."/>
            <person name="Covert S.F."/>
            <person name="Blanchette R.A."/>
            <person name="Cullen D."/>
        </authorList>
    </citation>
    <scope>NUCLEOTIDE SEQUENCE [LARGE SCALE GENOMIC DNA]</scope>
    <source>
        <strain evidence="6 7">11061_1 CR5-6</strain>
    </source>
</reference>
<dbReference type="GO" id="GO:0006897">
    <property type="term" value="P:endocytosis"/>
    <property type="evidence" value="ECO:0007669"/>
    <property type="project" value="TreeGrafter"/>
</dbReference>
<dbReference type="AlphaFoldDB" id="A0A0C3PBK6"/>
<dbReference type="HOGENOM" id="CLU_008964_4_1_1"/>
<feature type="compositionally biased region" description="Polar residues" evidence="3">
    <location>
        <begin position="794"/>
        <end position="812"/>
    </location>
</feature>
<gene>
    <name evidence="6" type="ORF">PHLGIDRAFT_298819</name>
</gene>
<organism evidence="6 7">
    <name type="scientific">Phlebiopsis gigantea (strain 11061_1 CR5-6)</name>
    <name type="common">White-rot fungus</name>
    <name type="synonym">Peniophora gigantea</name>
    <dbReference type="NCBI Taxonomy" id="745531"/>
    <lineage>
        <taxon>Eukaryota</taxon>
        <taxon>Fungi</taxon>
        <taxon>Dikarya</taxon>
        <taxon>Basidiomycota</taxon>
        <taxon>Agaricomycotina</taxon>
        <taxon>Agaricomycetes</taxon>
        <taxon>Polyporales</taxon>
        <taxon>Phanerochaetaceae</taxon>
        <taxon>Phlebiopsis</taxon>
    </lineage>
</organism>